<accession>A0A7J8Y3J2</accession>
<evidence type="ECO:0000313" key="1">
    <source>
        <dbReference type="EMBL" id="MBA0693982.1"/>
    </source>
</evidence>
<organism evidence="1 2">
    <name type="scientific">Gossypium aridum</name>
    <name type="common">American cotton</name>
    <name type="synonym">Erioxylum aridum</name>
    <dbReference type="NCBI Taxonomy" id="34290"/>
    <lineage>
        <taxon>Eukaryota</taxon>
        <taxon>Viridiplantae</taxon>
        <taxon>Streptophyta</taxon>
        <taxon>Embryophyta</taxon>
        <taxon>Tracheophyta</taxon>
        <taxon>Spermatophyta</taxon>
        <taxon>Magnoliopsida</taxon>
        <taxon>eudicotyledons</taxon>
        <taxon>Gunneridae</taxon>
        <taxon>Pentapetalae</taxon>
        <taxon>rosids</taxon>
        <taxon>malvids</taxon>
        <taxon>Malvales</taxon>
        <taxon>Malvaceae</taxon>
        <taxon>Malvoideae</taxon>
        <taxon>Gossypium</taxon>
    </lineage>
</organism>
<keyword evidence="2" id="KW-1185">Reference proteome</keyword>
<comment type="caution">
    <text evidence="1">The sequence shown here is derived from an EMBL/GenBank/DDBJ whole genome shotgun (WGS) entry which is preliminary data.</text>
</comment>
<dbReference type="AlphaFoldDB" id="A0A7J8Y3J2"/>
<gene>
    <name evidence="1" type="ORF">Goari_004318</name>
</gene>
<dbReference type="EMBL" id="JABFAA010000010">
    <property type="protein sequence ID" value="MBA0693982.1"/>
    <property type="molecule type" value="Genomic_DNA"/>
</dbReference>
<protein>
    <submittedName>
        <fullName evidence="1">Uncharacterized protein</fullName>
    </submittedName>
</protein>
<dbReference type="Proteomes" id="UP000593577">
    <property type="component" value="Unassembled WGS sequence"/>
</dbReference>
<reference evidence="1 2" key="1">
    <citation type="journal article" date="2019" name="Genome Biol. Evol.">
        <title>Insights into the evolution of the New World diploid cottons (Gossypium, subgenus Houzingenia) based on genome sequencing.</title>
        <authorList>
            <person name="Grover C.E."/>
            <person name="Arick M.A. 2nd"/>
            <person name="Thrash A."/>
            <person name="Conover J.L."/>
            <person name="Sanders W.S."/>
            <person name="Peterson D.G."/>
            <person name="Frelichowski J.E."/>
            <person name="Scheffler J.A."/>
            <person name="Scheffler B.E."/>
            <person name="Wendel J.F."/>
        </authorList>
    </citation>
    <scope>NUCLEOTIDE SEQUENCE [LARGE SCALE GENOMIC DNA]</scope>
    <source>
        <strain evidence="1">185</strain>
        <tissue evidence="1">Leaf</tissue>
    </source>
</reference>
<sequence length="62" mass="7505">MRECKGMWENANEREWTKFCLLAEKAIIIPLAQEFYLALEQKEVTRPFYEMRAIVKVRRVNI</sequence>
<feature type="non-terminal residue" evidence="1">
    <location>
        <position position="62"/>
    </location>
</feature>
<evidence type="ECO:0000313" key="2">
    <source>
        <dbReference type="Proteomes" id="UP000593577"/>
    </source>
</evidence>
<proteinExistence type="predicted"/>
<name>A0A7J8Y3J2_GOSAI</name>